<reference evidence="2" key="2">
    <citation type="journal article" date="2021" name="PeerJ">
        <title>Extensive microbial diversity within the chicken gut microbiome revealed by metagenomics and culture.</title>
        <authorList>
            <person name="Gilroy R."/>
            <person name="Ravi A."/>
            <person name="Getino M."/>
            <person name="Pursley I."/>
            <person name="Horton D.L."/>
            <person name="Alikhan N.F."/>
            <person name="Baker D."/>
            <person name="Gharbi K."/>
            <person name="Hall N."/>
            <person name="Watson M."/>
            <person name="Adriaenssens E.M."/>
            <person name="Foster-Nyarko E."/>
            <person name="Jarju S."/>
            <person name="Secka A."/>
            <person name="Antonio M."/>
            <person name="Oren A."/>
            <person name="Chaudhuri R.R."/>
            <person name="La Ragione R."/>
            <person name="Hildebrand F."/>
            <person name="Pallen M.J."/>
        </authorList>
    </citation>
    <scope>NUCLEOTIDE SEQUENCE</scope>
    <source>
        <strain evidence="2">B1-16210</strain>
    </source>
</reference>
<name>A0A940IC67_9PROT</name>
<organism evidence="2 3">
    <name type="scientific">Candidatus Enterousia excrementavium</name>
    <dbReference type="NCBI Taxonomy" id="2840789"/>
    <lineage>
        <taxon>Bacteria</taxon>
        <taxon>Pseudomonadati</taxon>
        <taxon>Pseudomonadota</taxon>
        <taxon>Alphaproteobacteria</taxon>
        <taxon>Candidatus Enterousia</taxon>
    </lineage>
</organism>
<feature type="transmembrane region" description="Helical" evidence="1">
    <location>
        <begin position="64"/>
        <end position="84"/>
    </location>
</feature>
<protein>
    <recommendedName>
        <fullName evidence="4">Polymer-forming cytoskeletal protein</fullName>
    </recommendedName>
</protein>
<comment type="caution">
    <text evidence="2">The sequence shown here is derived from an EMBL/GenBank/DDBJ whole genome shotgun (WGS) entry which is preliminary data.</text>
</comment>
<keyword evidence="1" id="KW-0812">Transmembrane</keyword>
<dbReference type="EMBL" id="JADINE010000028">
    <property type="protein sequence ID" value="MBO8407224.1"/>
    <property type="molecule type" value="Genomic_DNA"/>
</dbReference>
<proteinExistence type="predicted"/>
<dbReference type="AlphaFoldDB" id="A0A940IC67"/>
<evidence type="ECO:0000256" key="1">
    <source>
        <dbReference type="SAM" id="Phobius"/>
    </source>
</evidence>
<dbReference type="Proteomes" id="UP000721442">
    <property type="component" value="Unassembled WGS sequence"/>
</dbReference>
<keyword evidence="1" id="KW-0472">Membrane</keyword>
<gene>
    <name evidence="2" type="ORF">IAC77_02045</name>
</gene>
<evidence type="ECO:0000313" key="2">
    <source>
        <dbReference type="EMBL" id="MBO8407224.1"/>
    </source>
</evidence>
<accession>A0A940IC67</accession>
<keyword evidence="1" id="KW-1133">Transmembrane helix</keyword>
<reference evidence="2" key="1">
    <citation type="submission" date="2020-10" db="EMBL/GenBank/DDBJ databases">
        <authorList>
            <person name="Gilroy R."/>
        </authorList>
    </citation>
    <scope>NUCLEOTIDE SEQUENCE</scope>
    <source>
        <strain evidence="2">B1-16210</strain>
    </source>
</reference>
<sequence>MFKALKMKTAARRINRHNNKKRTARKQSNSTSFWARVWNAICVPFRAIARGARAFWRWVCSIDLIGLVNITLLCAIIVLFSMLIMDFIGCNKKPVVIIAKNNQSEITRVDNAAQNSHRVVRSRTVTHAKPLPLKRDENRQLIGAPIEVGKPQVDVVAVKQTARSGNIMYGDVIIDSRGAASMLKSGDTVRGNLYIQHMRKYVLPRGIQIEGNLFLRDMGLLEFAGEFTVTGNIYVTPNSSFGPIPSNARIGGQVIL</sequence>
<evidence type="ECO:0000313" key="3">
    <source>
        <dbReference type="Proteomes" id="UP000721442"/>
    </source>
</evidence>
<evidence type="ECO:0008006" key="4">
    <source>
        <dbReference type="Google" id="ProtNLM"/>
    </source>
</evidence>